<gene>
    <name evidence="1" type="primary">MTHFSD</name>
    <name evidence="1" type="ORF">AWC38_SpisGene14245</name>
</gene>
<dbReference type="Gene3D" id="3.40.50.10420">
    <property type="entry name" value="NagB/RpiA/CoA transferase-like"/>
    <property type="match status" value="1"/>
</dbReference>
<dbReference type="InterPro" id="IPR002698">
    <property type="entry name" value="FTHF_cligase"/>
</dbReference>
<name>A0A2B4RYD8_STYPI</name>
<dbReference type="InterPro" id="IPR037171">
    <property type="entry name" value="NagB/RpiA_transferase-like"/>
</dbReference>
<proteinExistence type="predicted"/>
<reference evidence="2" key="1">
    <citation type="journal article" date="2017" name="bioRxiv">
        <title>Comparative analysis of the genomes of Stylophora pistillata and Acropora digitifera provides evidence for extensive differences between species of corals.</title>
        <authorList>
            <person name="Voolstra C.R."/>
            <person name="Li Y."/>
            <person name="Liew Y.J."/>
            <person name="Baumgarten S."/>
            <person name="Zoccola D."/>
            <person name="Flot J.-F."/>
            <person name="Tambutte S."/>
            <person name="Allemand D."/>
            <person name="Aranda M."/>
        </authorList>
    </citation>
    <scope>NUCLEOTIDE SEQUENCE [LARGE SCALE GENOMIC DNA]</scope>
</reference>
<dbReference type="OrthoDB" id="433414at2759"/>
<dbReference type="AlphaFoldDB" id="A0A2B4RYD8"/>
<dbReference type="PANTHER" id="PTHR13017">
    <property type="entry name" value="5-FORMYLTETRAHYDROFOLATE CYCLO-LIGASE-RELATED"/>
    <property type="match status" value="1"/>
</dbReference>
<dbReference type="SUPFAM" id="SSF100950">
    <property type="entry name" value="NagB/RpiA/CoA transferase-like"/>
    <property type="match status" value="1"/>
</dbReference>
<dbReference type="STRING" id="50429.A0A2B4RYD8"/>
<accession>A0A2B4RYD8</accession>
<dbReference type="InterPro" id="IPR024185">
    <property type="entry name" value="FTHF_cligase-like_sf"/>
</dbReference>
<sequence length="183" mass="20386">MSAQAPDITTKASIRQHIWDYIEKNNLANFPRPVHNRIPNFKGANAAGERVVAMEIFKRAKTIKVNPDKPQEWVRYQVLHEGKMLLVPTPRLKSGLFNRILPPTGANTAMLKKCATREGITNYSAPVGLEHKINIDLIVIGSVAVSSKGYRIGKGEGYADMEYAMLVYHGSSQSRHSYGVYCS</sequence>
<dbReference type="GO" id="GO:0005737">
    <property type="term" value="C:cytoplasm"/>
    <property type="evidence" value="ECO:0007669"/>
    <property type="project" value="TreeGrafter"/>
</dbReference>
<dbReference type="Pfam" id="PF01812">
    <property type="entry name" value="5-FTHF_cyc-lig"/>
    <property type="match status" value="1"/>
</dbReference>
<dbReference type="EMBL" id="LSMT01000284">
    <property type="protein sequence ID" value="PFX21262.1"/>
    <property type="molecule type" value="Genomic_DNA"/>
</dbReference>
<protein>
    <submittedName>
        <fullName evidence="1">Methenyltetrahydrofolate synthase domain-containing protein</fullName>
    </submittedName>
</protein>
<comment type="caution">
    <text evidence="1">The sequence shown here is derived from an EMBL/GenBank/DDBJ whole genome shotgun (WGS) entry which is preliminary data.</text>
</comment>
<organism evidence="1 2">
    <name type="scientific">Stylophora pistillata</name>
    <name type="common">Smooth cauliflower coral</name>
    <dbReference type="NCBI Taxonomy" id="50429"/>
    <lineage>
        <taxon>Eukaryota</taxon>
        <taxon>Metazoa</taxon>
        <taxon>Cnidaria</taxon>
        <taxon>Anthozoa</taxon>
        <taxon>Hexacorallia</taxon>
        <taxon>Scleractinia</taxon>
        <taxon>Astrocoeniina</taxon>
        <taxon>Pocilloporidae</taxon>
        <taxon>Stylophora</taxon>
    </lineage>
</organism>
<dbReference type="Proteomes" id="UP000225706">
    <property type="component" value="Unassembled WGS sequence"/>
</dbReference>
<evidence type="ECO:0000313" key="2">
    <source>
        <dbReference type="Proteomes" id="UP000225706"/>
    </source>
</evidence>
<keyword evidence="2" id="KW-1185">Reference proteome</keyword>
<dbReference type="PANTHER" id="PTHR13017:SF0">
    <property type="entry name" value="METHENYLTETRAHYDROFOLATE SYNTHASE DOMAIN-CONTAINING PROTEIN"/>
    <property type="match status" value="1"/>
</dbReference>
<evidence type="ECO:0000313" key="1">
    <source>
        <dbReference type="EMBL" id="PFX21262.1"/>
    </source>
</evidence>